<dbReference type="RefSeq" id="WP_206581270.1">
    <property type="nucleotide sequence ID" value="NZ_JAFJZZ010000001.1"/>
</dbReference>
<dbReference type="Proteomes" id="UP000664545">
    <property type="component" value="Unassembled WGS sequence"/>
</dbReference>
<keyword evidence="2" id="KW-1185">Reference proteome</keyword>
<reference evidence="1" key="1">
    <citation type="submission" date="2021-02" db="EMBL/GenBank/DDBJ databases">
        <title>Abyssanaerobacter marinus gen.nov., sp., nov, anaerobic bacterium isolated from the Onnuri vent field of Indian Ocean and suggestion of Mogibacteriaceae fam. nov., and proposal of reclassification of ambiguous this family's genus member.</title>
        <authorList>
            <person name="Kim Y.J."/>
            <person name="Yang J.-A."/>
        </authorList>
    </citation>
    <scope>NUCLEOTIDE SEQUENCE</scope>
    <source>
        <strain evidence="1">DSM 2634</strain>
    </source>
</reference>
<dbReference type="AlphaFoldDB" id="A0A939IGT2"/>
<organism evidence="1 2">
    <name type="scientific">Clostridium aminobutyricum</name>
    <dbReference type="NCBI Taxonomy" id="33953"/>
    <lineage>
        <taxon>Bacteria</taxon>
        <taxon>Bacillati</taxon>
        <taxon>Bacillota</taxon>
        <taxon>Clostridia</taxon>
        <taxon>Eubacteriales</taxon>
        <taxon>Clostridiaceae</taxon>
        <taxon>Clostridium</taxon>
    </lineage>
</organism>
<name>A0A939IGT2_CLOAM</name>
<accession>A0A939IGT2</accession>
<dbReference type="EMBL" id="JAFJZZ010000001">
    <property type="protein sequence ID" value="MBN7772467.1"/>
    <property type="molecule type" value="Genomic_DNA"/>
</dbReference>
<evidence type="ECO:0000313" key="1">
    <source>
        <dbReference type="EMBL" id="MBN7772467.1"/>
    </source>
</evidence>
<sequence>MYGIFYNPKIINFQISDFSQHTQETFKAFVDAIIPRSPKLAEKYGKIQYFGALDLHTDEYMILSLNSHYIPLAKPVAEVLDIVSEQLVILDRNSSMYPEGGTFAALIPSDRFRALMLLEQNKDYFIDLLTPSQYYPAYLFSVISNLNRFTMMGYYSEWSGYGSTRLNAPDQRKLEFFPLSWKQVGYPGPSLGYRSLRNP</sequence>
<protein>
    <submittedName>
        <fullName evidence="1">Uncharacterized protein</fullName>
    </submittedName>
</protein>
<gene>
    <name evidence="1" type="ORF">JYB65_03755</name>
</gene>
<proteinExistence type="predicted"/>
<evidence type="ECO:0000313" key="2">
    <source>
        <dbReference type="Proteomes" id="UP000664545"/>
    </source>
</evidence>
<comment type="caution">
    <text evidence="1">The sequence shown here is derived from an EMBL/GenBank/DDBJ whole genome shotgun (WGS) entry which is preliminary data.</text>
</comment>